<accession>A0A249XW58</accession>
<proteinExistence type="predicted"/>
<protein>
    <submittedName>
        <fullName evidence="1">Uncharacterized protein</fullName>
    </submittedName>
</protein>
<evidence type="ECO:0000313" key="1">
    <source>
        <dbReference type="EMBL" id="ASZ76215.1"/>
    </source>
</evidence>
<dbReference type="KEGG" id="vg:65064012"/>
<sequence length="187" mass="21757">MMINKIVHEMALNGDSYKISAVVENFILNKVKEYFTDCSVSYQEKMVLTDDTEKSNNLFCSNFTTKKRTRRFDIVISRNGKKHIIEIKHQVGGGTAIDSVGIYLEDKEKLKEYTKTENPVSLMILDFLPCGYYPRNKWTKRESFTDNPTIQARFNEYAKSQNVLVLLSNTYDEELYNSFFAAINERI</sequence>
<dbReference type="Proteomes" id="UP000258340">
    <property type="component" value="Segment"/>
</dbReference>
<evidence type="ECO:0000313" key="2">
    <source>
        <dbReference type="Proteomes" id="UP000258340"/>
    </source>
</evidence>
<name>A0A249XW58_9CAUD</name>
<dbReference type="EMBL" id="MF001354">
    <property type="protein sequence ID" value="ASZ76215.1"/>
    <property type="molecule type" value="Genomic_DNA"/>
</dbReference>
<reference evidence="1 2" key="1">
    <citation type="submission" date="2017-04" db="EMBL/GenBank/DDBJ databases">
        <title>Complete Genome Sequence of Lytic Bacteriophage SG1 Infecting Salmonella Gallinarum Isolates.</title>
        <authorList>
            <person name="Kim D."/>
            <person name="Kim Y.J."/>
            <person name="Han B.K."/>
            <person name="Kim H."/>
        </authorList>
    </citation>
    <scope>NUCLEOTIDE SEQUENCE [LARGE SCALE GENOMIC DNA]</scope>
</reference>
<dbReference type="GeneID" id="65064012"/>
<dbReference type="RefSeq" id="YP_010075195.1">
    <property type="nucleotide sequence ID" value="NC_054936.1"/>
</dbReference>
<keyword evidence="2" id="KW-1185">Reference proteome</keyword>
<organism evidence="1 2">
    <name type="scientific">Salmonella phage SG1</name>
    <dbReference type="NCBI Taxonomy" id="2025823"/>
    <lineage>
        <taxon>Viruses</taxon>
        <taxon>Duplodnaviria</taxon>
        <taxon>Heunggongvirae</taxon>
        <taxon>Uroviricota</taxon>
        <taxon>Caudoviricetes</taxon>
        <taxon>Pantevenvirales</taxon>
        <taxon>Straboviridae</taxon>
        <taxon>Tevenvirinae</taxon>
        <taxon>Tequatrovirus</taxon>
        <taxon>Tequatrovirus sgallinarium</taxon>
    </lineage>
</organism>